<dbReference type="Proteomes" id="UP000249081">
    <property type="component" value="Unassembled WGS sequence"/>
</dbReference>
<reference evidence="3" key="1">
    <citation type="submission" date="2018-04" db="EMBL/GenBank/DDBJ databases">
        <authorList>
            <person name="Cornet L."/>
        </authorList>
    </citation>
    <scope>NUCLEOTIDE SEQUENCE [LARGE SCALE GENOMIC DNA]</scope>
</reference>
<comment type="caution">
    <text evidence="2">The sequence shown here is derived from an EMBL/GenBank/DDBJ whole genome shotgun (WGS) entry which is preliminary data.</text>
</comment>
<evidence type="ECO:0000313" key="3">
    <source>
        <dbReference type="Proteomes" id="UP000249081"/>
    </source>
</evidence>
<sequence>MIHPSHSPDIEPVYQLLDGYSFDVEAHPTDRVIAGWLEQYGSVWVSHAITEALYQGRYKIISIEQILKLWQRRGQPIRHFNREFESIILGQTLLCPTGYGDGTESQATNASPSQPPETEAASAPQQLTPPQDDAAEVDLADSAALATSPIPAAPQGNPFDAAAIACDTAIHADAHVEIANHSQVIPNFRPLVTGLEPIWSQSDEIQPFVPRQDGSELHQRLRAVVRGGMRE</sequence>
<proteinExistence type="predicted"/>
<evidence type="ECO:0000256" key="1">
    <source>
        <dbReference type="SAM" id="MobiDB-lite"/>
    </source>
</evidence>
<evidence type="ECO:0000313" key="2">
    <source>
        <dbReference type="EMBL" id="PZO34808.1"/>
    </source>
</evidence>
<dbReference type="AlphaFoldDB" id="A0A2W4XTX5"/>
<accession>A0A2W4XTX5</accession>
<organism evidence="2 3">
    <name type="scientific">Shackletoniella antarctica</name>
    <dbReference type="NCBI Taxonomy" id="268115"/>
    <lineage>
        <taxon>Bacteria</taxon>
        <taxon>Bacillati</taxon>
        <taxon>Cyanobacteriota</taxon>
        <taxon>Cyanophyceae</taxon>
        <taxon>Oculatellales</taxon>
        <taxon>Oculatellaceae</taxon>
        <taxon>Shackletoniella</taxon>
    </lineage>
</organism>
<dbReference type="EMBL" id="QBMN01000192">
    <property type="protein sequence ID" value="PZO34808.1"/>
    <property type="molecule type" value="Genomic_DNA"/>
</dbReference>
<feature type="compositionally biased region" description="Polar residues" evidence="1">
    <location>
        <begin position="103"/>
        <end position="112"/>
    </location>
</feature>
<reference evidence="2 3" key="2">
    <citation type="submission" date="2018-06" db="EMBL/GenBank/DDBJ databases">
        <title>Metagenomic assembly of (sub)arctic Cyanobacteria and their associated microbiome from non-axenic cultures.</title>
        <authorList>
            <person name="Baurain D."/>
        </authorList>
    </citation>
    <scope>NUCLEOTIDE SEQUENCE [LARGE SCALE GENOMIC DNA]</scope>
    <source>
        <strain evidence="2">ULC041bin1</strain>
    </source>
</reference>
<feature type="region of interest" description="Disordered" evidence="1">
    <location>
        <begin position="99"/>
        <end position="133"/>
    </location>
</feature>
<name>A0A2W4XTX5_9CYAN</name>
<gene>
    <name evidence="2" type="ORF">DCF17_19840</name>
</gene>
<protein>
    <submittedName>
        <fullName evidence="2">Uncharacterized protein</fullName>
    </submittedName>
</protein>